<dbReference type="EMBL" id="JBBPBM010000093">
    <property type="protein sequence ID" value="KAK8509061.1"/>
    <property type="molecule type" value="Genomic_DNA"/>
</dbReference>
<dbReference type="Proteomes" id="UP001472677">
    <property type="component" value="Unassembled WGS sequence"/>
</dbReference>
<evidence type="ECO:0000313" key="2">
    <source>
        <dbReference type="Proteomes" id="UP001472677"/>
    </source>
</evidence>
<dbReference type="PANTHER" id="PTHR12161">
    <property type="entry name" value="IST1 FAMILY MEMBER"/>
    <property type="match status" value="1"/>
</dbReference>
<name>A0ABR2BPI8_9ROSI</name>
<proteinExistence type="predicted"/>
<dbReference type="InterPro" id="IPR005061">
    <property type="entry name" value="Ist1"/>
</dbReference>
<comment type="caution">
    <text evidence="1">The sequence shown here is derived from an EMBL/GenBank/DDBJ whole genome shotgun (WGS) entry which is preliminary data.</text>
</comment>
<evidence type="ECO:0000313" key="1">
    <source>
        <dbReference type="EMBL" id="KAK8509061.1"/>
    </source>
</evidence>
<reference evidence="1 2" key="1">
    <citation type="journal article" date="2024" name="G3 (Bethesda)">
        <title>Genome assembly of Hibiscus sabdariffa L. provides insights into metabolisms of medicinal natural products.</title>
        <authorList>
            <person name="Kim T."/>
        </authorList>
    </citation>
    <scope>NUCLEOTIDE SEQUENCE [LARGE SCALE GENOMIC DNA]</scope>
    <source>
        <strain evidence="1">TK-2024</strain>
        <tissue evidence="1">Old leaves</tissue>
    </source>
</reference>
<accession>A0ABR2BPI8</accession>
<dbReference type="Pfam" id="PF03398">
    <property type="entry name" value="Ist1"/>
    <property type="match status" value="1"/>
</dbReference>
<dbReference type="PANTHER" id="PTHR12161:SF13">
    <property type="entry name" value="REGULATOR OF VPS4 ACTIVITY IN THE MVB PATHWAY PROTEIN"/>
    <property type="match status" value="1"/>
</dbReference>
<sequence>MFRWTFKPDKCKIALKLAIPRIKLMKNKREARFKQLKKELAELLESGKDQTARIRVEHVVNEEKIMAAYDLLEIYCELIAARMQMIESQKNCPIDLKEAISSVIFASARCEEIPELKEVTTHLTAKYGKDFASAALELRPDCGVGRLLVEKLSVKAPDGQTKLKILTAIAEEHNIKWDPESFGAKESKIYDDMLNGPNALFEAKQIPAGCPNAQTSTSQYEQRPTSVQVPSLNVQSPKHIAGNEVPSSFNEHSLRSSPNPENFDYSNTTANSSISTGTYPPRSKTRETENQGVEFVNSSYGNESASPLPRQHGNMELKDAAAAAWAAAESAERASMDARAAAEHLGNISQQHSMESNMSAYDMRGEEPRKNTGSTSQYEHLARRPVNNSFHGRNSTNCEQTDRNEQHSRTGETENGPTNDDKSTCGSSKSTEATFNEKPLVTNQIPDAYSQRNSSVGRQMEHFGEVSMKRNSGNEMHSVNELHGIKNTRNVDHHEVEHREQSSHSSHSQSNTFRDDLYDNASAVFDDYGSHSEEKFDLEEEHKAHEYSMNFSSPIQRSPTHPCSCTLSWTTEKKVEPLKESISQSHIDDLPPTFDNYGPSSESEEEADKFDRKNQKKNLDSQRAGNSIFNQPLSGGMEESKELNLGNLRGGLRNKGYRHPPYALSSGETENDASARFKQSSPPPVEDSVSSRSYDREPKGSDEVSRKLSKRAPYFDSSDSEFEEERSKHIFSSTRDQYNQKKNLDSYQAGNSMFDQPLLSGGMEESKELNLGNLTGGLRNKGYRHPPYALSSGEAKNDASARFKQSSPPLVKDSVSSRSYDREPKGSDEVSRKLSKRASYFDSSDSEFEEERPKHILSSTRDQYNQEKNLDSHQAGNSMFDQPLSGGMEEKNDASARFKQSSPPLVEDSVSSRSYGREPKGSDEVSRKLIKRSSYVDSSDSEFEEERPKHILSSTRDQYNQKKNLDSHQAGNSMFDQPLSVGMEERKELNLGNLTGGLRNKGNRHPPYAVSSREAENDASARFKQSSPPLVEDSVSSRSYDRELKGIDEVSRKHSRRASYVDSSDNDSEEERPKHSLSSTRDQYNRMQSFEEGKRSTSTVPVPGTSDSDEDLPKTSSKAHSRTGSSHKENVSPSHSRRDSTLKTTLSSEPTVLSYHPGQKKSSSRSSGADEAPPMIQPQERNSDHSESFQHSQLASEATSKLVSETKTSSCDETLKISEKEQPQTSVPETVPSGSAERSTHVHPKLPDYDTLSAFLNSLKQNRQ</sequence>
<protein>
    <submittedName>
        <fullName evidence="1">Uncharacterized protein</fullName>
    </submittedName>
</protein>
<keyword evidence="2" id="KW-1185">Reference proteome</keyword>
<dbReference type="Gene3D" id="1.20.1260.60">
    <property type="entry name" value="Vacuolar protein sorting-associated protein Ist1"/>
    <property type="match status" value="1"/>
</dbReference>
<dbReference type="InterPro" id="IPR042277">
    <property type="entry name" value="IST1-like"/>
</dbReference>
<gene>
    <name evidence="1" type="ORF">V6N12_018150</name>
</gene>
<organism evidence="1 2">
    <name type="scientific">Hibiscus sabdariffa</name>
    <name type="common">roselle</name>
    <dbReference type="NCBI Taxonomy" id="183260"/>
    <lineage>
        <taxon>Eukaryota</taxon>
        <taxon>Viridiplantae</taxon>
        <taxon>Streptophyta</taxon>
        <taxon>Embryophyta</taxon>
        <taxon>Tracheophyta</taxon>
        <taxon>Spermatophyta</taxon>
        <taxon>Magnoliopsida</taxon>
        <taxon>eudicotyledons</taxon>
        <taxon>Gunneridae</taxon>
        <taxon>Pentapetalae</taxon>
        <taxon>rosids</taxon>
        <taxon>malvids</taxon>
        <taxon>Malvales</taxon>
        <taxon>Malvaceae</taxon>
        <taxon>Malvoideae</taxon>
        <taxon>Hibiscus</taxon>
    </lineage>
</organism>